<feature type="compositionally biased region" description="Basic and acidic residues" evidence="8">
    <location>
        <begin position="357"/>
        <end position="369"/>
    </location>
</feature>
<evidence type="ECO:0000256" key="7">
    <source>
        <dbReference type="PROSITE-ProRule" id="PRU00042"/>
    </source>
</evidence>
<dbReference type="InterPro" id="IPR036236">
    <property type="entry name" value="Znf_C2H2_sf"/>
</dbReference>
<keyword evidence="5" id="KW-0862">Zinc</keyword>
<comment type="caution">
    <text evidence="10">The sequence shown here is derived from an EMBL/GenBank/DDBJ whole genome shotgun (WGS) entry which is preliminary data.</text>
</comment>
<evidence type="ECO:0000256" key="5">
    <source>
        <dbReference type="ARBA" id="ARBA00022833"/>
    </source>
</evidence>
<dbReference type="GO" id="GO:0008270">
    <property type="term" value="F:zinc ion binding"/>
    <property type="evidence" value="ECO:0007669"/>
    <property type="project" value="UniProtKB-KW"/>
</dbReference>
<evidence type="ECO:0000256" key="3">
    <source>
        <dbReference type="ARBA" id="ARBA00022737"/>
    </source>
</evidence>
<dbReference type="EMBL" id="QXTE01000637">
    <property type="protein sequence ID" value="TFJ96591.1"/>
    <property type="molecule type" value="Genomic_DNA"/>
</dbReference>
<proteinExistence type="predicted"/>
<evidence type="ECO:0000256" key="8">
    <source>
        <dbReference type="SAM" id="MobiDB-lite"/>
    </source>
</evidence>
<feature type="region of interest" description="Disordered" evidence="8">
    <location>
        <begin position="308"/>
        <end position="385"/>
    </location>
</feature>
<keyword evidence="3" id="KW-0677">Repeat</keyword>
<keyword evidence="2" id="KW-0479">Metal-binding</keyword>
<feature type="compositionally biased region" description="Pro residues" evidence="8">
    <location>
        <begin position="173"/>
        <end position="183"/>
    </location>
</feature>
<evidence type="ECO:0000256" key="4">
    <source>
        <dbReference type="ARBA" id="ARBA00022771"/>
    </source>
</evidence>
<dbReference type="InterPro" id="IPR050888">
    <property type="entry name" value="ZnF_C2H2-type_TF"/>
</dbReference>
<evidence type="ECO:0000256" key="2">
    <source>
        <dbReference type="ARBA" id="ARBA00022723"/>
    </source>
</evidence>
<dbReference type="SUPFAM" id="SSF57667">
    <property type="entry name" value="beta-beta-alpha zinc fingers"/>
    <property type="match status" value="1"/>
</dbReference>
<dbReference type="Gene3D" id="3.30.160.60">
    <property type="entry name" value="Classic Zinc Finger"/>
    <property type="match status" value="1"/>
</dbReference>
<dbReference type="InterPro" id="IPR013087">
    <property type="entry name" value="Znf_C2H2_type"/>
</dbReference>
<protein>
    <submittedName>
        <fullName evidence="10">GTP-binding protein</fullName>
    </submittedName>
</protein>
<feature type="region of interest" description="Disordered" evidence="8">
    <location>
        <begin position="157"/>
        <end position="189"/>
    </location>
</feature>
<dbReference type="Proteomes" id="UP000297703">
    <property type="component" value="Unassembled WGS sequence"/>
</dbReference>
<gene>
    <name evidence="10" type="ORF">DR999_PMT21611</name>
</gene>
<dbReference type="GO" id="GO:0005634">
    <property type="term" value="C:nucleus"/>
    <property type="evidence" value="ECO:0007669"/>
    <property type="project" value="UniProtKB-SubCell"/>
</dbReference>
<dbReference type="SMART" id="SM00355">
    <property type="entry name" value="ZnF_C2H2"/>
    <property type="match status" value="3"/>
</dbReference>
<feature type="region of interest" description="Disordered" evidence="8">
    <location>
        <begin position="248"/>
        <end position="269"/>
    </location>
</feature>
<feature type="domain" description="C2H2-type" evidence="9">
    <location>
        <begin position="222"/>
        <end position="249"/>
    </location>
</feature>
<dbReference type="PROSITE" id="PS50157">
    <property type="entry name" value="ZINC_FINGER_C2H2_2"/>
    <property type="match status" value="2"/>
</dbReference>
<dbReference type="Pfam" id="PF00096">
    <property type="entry name" value="zf-C2H2"/>
    <property type="match status" value="1"/>
</dbReference>
<keyword evidence="6" id="KW-0539">Nucleus</keyword>
<dbReference type="PROSITE" id="PS00028">
    <property type="entry name" value="ZINC_FINGER_C2H2_1"/>
    <property type="match status" value="3"/>
</dbReference>
<evidence type="ECO:0000256" key="6">
    <source>
        <dbReference type="ARBA" id="ARBA00023242"/>
    </source>
</evidence>
<organism evidence="10 11">
    <name type="scientific">Platysternon megacephalum</name>
    <name type="common">big-headed turtle</name>
    <dbReference type="NCBI Taxonomy" id="55544"/>
    <lineage>
        <taxon>Eukaryota</taxon>
        <taxon>Metazoa</taxon>
        <taxon>Chordata</taxon>
        <taxon>Craniata</taxon>
        <taxon>Vertebrata</taxon>
        <taxon>Euteleostomi</taxon>
        <taxon>Archelosauria</taxon>
        <taxon>Testudinata</taxon>
        <taxon>Testudines</taxon>
        <taxon>Cryptodira</taxon>
        <taxon>Durocryptodira</taxon>
        <taxon>Testudinoidea</taxon>
        <taxon>Platysternidae</taxon>
        <taxon>Platysternon</taxon>
    </lineage>
</organism>
<dbReference type="STRING" id="55544.A0A4D9DJI2"/>
<evidence type="ECO:0000313" key="10">
    <source>
        <dbReference type="EMBL" id="TFJ96591.1"/>
    </source>
</evidence>
<reference evidence="10 11" key="1">
    <citation type="submission" date="2019-04" db="EMBL/GenBank/DDBJ databases">
        <title>Draft genome of the big-headed turtle Platysternon megacephalum.</title>
        <authorList>
            <person name="Gong S."/>
        </authorList>
    </citation>
    <scope>NUCLEOTIDE SEQUENCE [LARGE SCALE GENOMIC DNA]</scope>
    <source>
        <strain evidence="10">DO16091913</strain>
        <tissue evidence="10">Muscle</tissue>
    </source>
</reference>
<reference evidence="10 11" key="2">
    <citation type="submission" date="2019-04" db="EMBL/GenBank/DDBJ databases">
        <title>The genome sequence of big-headed turtle.</title>
        <authorList>
            <person name="Gong S."/>
        </authorList>
    </citation>
    <scope>NUCLEOTIDE SEQUENCE [LARGE SCALE GENOMIC DNA]</scope>
    <source>
        <strain evidence="10">DO16091913</strain>
        <tissue evidence="10">Muscle</tissue>
    </source>
</reference>
<feature type="domain" description="C2H2-type" evidence="9">
    <location>
        <begin position="261"/>
        <end position="283"/>
    </location>
</feature>
<keyword evidence="11" id="KW-1185">Reference proteome</keyword>
<accession>A0A4D9DJI2</accession>
<dbReference type="OrthoDB" id="9028103at2759"/>
<evidence type="ECO:0000259" key="9">
    <source>
        <dbReference type="PROSITE" id="PS50157"/>
    </source>
</evidence>
<evidence type="ECO:0000256" key="1">
    <source>
        <dbReference type="ARBA" id="ARBA00004123"/>
    </source>
</evidence>
<sequence>MQPSLGWGRGCLYRTPHPALRCGCLWRGAWGLLNSLRQEVHEPHLRDCHFRVGSFGLDSELYSTSCSFWGDAIDNLMCCRGRDGGLSPGTQGWPPGRNRGAVLQEVGNPQSELAPIPQCDSRGRCITGSGVGVLPPPLTPISSPQENAKNCLSWEGLEASSSDDDGETTAPTSLPPLRPPRPLAPNLLAPPFATKSLPLENIIVPFRPGPAAAPGTQAFGAYQCQECCQVFVEEWHYLQHAQEHAQELARQPRPALPRRKQRCPECGKRFSHQPRFTRHVKWHLKLAQAGIRVQRRRGARPCSLTSYVYQPPGTGKNQAGSGDVPCPPASWEGSPGLRKQQGGARPGRRVGQTKGRQMPEARTASKEQGTEGPKGTRQRRLTLAREFSLPRPVVMSSTQPMNMEDEGRAAILDSKVVMSPSQPMNGQVGGSALQAVILDSQIGGNTFQAAILDGQVGGSPLRTLVINTEEQAAILDGQIDGSPLRTLVINTEEQAAILESLVSGSPPPPAHLKEEAAILASLVGASPLHSYRTVVVGAEEPAAILEGQVGVSPLHPMPLRAEELPPSLFLEAEPGLSTGVDAVTLRLVPLLPDPQGLVPWGSQMVGELPDEAGDAQPTAFQLTGYLPPLNQQCRPPGPLKLPPSPRAPLVLHLVPTHPGELPQVLELEYAPGSGLAAEPWPGGVAPEAGDDFIVVELEADAGGREEVVAGQPGTAGPESSLDASGRWHFWCLDCGVRYGRAAQLRAHRRGPGRRLCGCGRPFRGLLHLLRHQLWQLEGAAFLCAACGEALKGRRALGRHGGRHPGAPCFRCPCGAGFQRLPRYLWHRIRNQPPGLGVYSLDSFLTPA</sequence>
<name>A0A4D9DJI2_9SAUR</name>
<evidence type="ECO:0000313" key="11">
    <source>
        <dbReference type="Proteomes" id="UP000297703"/>
    </source>
</evidence>
<comment type="subcellular location">
    <subcellularLocation>
        <location evidence="1">Nucleus</location>
    </subcellularLocation>
</comment>
<dbReference type="AlphaFoldDB" id="A0A4D9DJI2"/>
<dbReference type="PANTHER" id="PTHR24406">
    <property type="entry name" value="TRANSCRIPTIONAL REPRESSOR CTCFL-RELATED"/>
    <property type="match status" value="1"/>
</dbReference>
<keyword evidence="4 7" id="KW-0863">Zinc-finger</keyword>